<gene>
    <name evidence="2" type="ORF">H8S00_07330</name>
</gene>
<dbReference type="PANTHER" id="PTHR33361:SF2">
    <property type="entry name" value="DUF885 DOMAIN-CONTAINING PROTEIN"/>
    <property type="match status" value="1"/>
</dbReference>
<protein>
    <submittedName>
        <fullName evidence="2">DUF885 domain-containing protein</fullName>
    </submittedName>
</protein>
<evidence type="ECO:0000256" key="1">
    <source>
        <dbReference type="SAM" id="Phobius"/>
    </source>
</evidence>
<dbReference type="Pfam" id="PF05960">
    <property type="entry name" value="DUF885"/>
    <property type="match status" value="1"/>
</dbReference>
<name>A0ABR7F2G9_9FIRM</name>
<dbReference type="EMBL" id="JACOOZ010000004">
    <property type="protein sequence ID" value="MBC5667788.1"/>
    <property type="molecule type" value="Genomic_DNA"/>
</dbReference>
<evidence type="ECO:0000313" key="3">
    <source>
        <dbReference type="Proteomes" id="UP000597877"/>
    </source>
</evidence>
<evidence type="ECO:0000313" key="2">
    <source>
        <dbReference type="EMBL" id="MBC5667788.1"/>
    </source>
</evidence>
<organism evidence="2 3">
    <name type="scientific">Eubacterium segne</name>
    <dbReference type="NCBI Taxonomy" id="2763045"/>
    <lineage>
        <taxon>Bacteria</taxon>
        <taxon>Bacillati</taxon>
        <taxon>Bacillota</taxon>
        <taxon>Clostridia</taxon>
        <taxon>Eubacteriales</taxon>
        <taxon>Eubacteriaceae</taxon>
        <taxon>Eubacterium</taxon>
    </lineage>
</organism>
<reference evidence="2 3" key="1">
    <citation type="submission" date="2020-08" db="EMBL/GenBank/DDBJ databases">
        <title>Genome public.</title>
        <authorList>
            <person name="Liu C."/>
            <person name="Sun Q."/>
        </authorList>
    </citation>
    <scope>NUCLEOTIDE SEQUENCE [LARGE SCALE GENOMIC DNA]</scope>
    <source>
        <strain evidence="2 3">BX4</strain>
    </source>
</reference>
<dbReference type="Proteomes" id="UP000597877">
    <property type="component" value="Unassembled WGS sequence"/>
</dbReference>
<feature type="transmembrane region" description="Helical" evidence="1">
    <location>
        <begin position="16"/>
        <end position="38"/>
    </location>
</feature>
<sequence length="608" mass="70067">MTLKLTTFSDFFKRNLFSSIIIGIFIIFLCAITVFPLLSEKKENSFENNTQQNFNIYADKLLTDQLSSDTLSLHFYLSDTSKYGLDNITPTLGNYTYESMTSSQNHFINEINLLKNFNYKDLSTEQQITYDVLMEYFKDQLDFSDLCLCSQVLSPTTGLQAQLPVLLCEYSFSSQKDIENYLSILSLIKDYYGQICEFQKLKAENNSFISKFACDKIIAQCKEFIGNKNTCENLLHTSFLNRLSGVTFLTDQEKNNYITRDINVIEESIYPAYENIANTLWSLQKKGACKNKNGLFYLKSGRDYYEYLVRNYTGSSKSVSDLKAEIQLNLTGYVQAIYSILTKDPELEKKFYGKTESDLKPNDIISSLSKKISNNFPTTVGDSRLSEISYTLKYVDKSLEDFLSPAFYLTPPIDNPQHNIIYINGSESMKNQDFYATIAHEGIPGHMYQSWFFSSTNPHPVRHIINYGGYTEGWATYVEFMSYQYRYKDQNLAKAFACSSAYSLALYSICDIGINYDGWTFKDTTKYLADYNITDKKVCESIFQSVIEEPANYLQYYVGFMEITRLKDSLKKKLGDSFNLKDFHKAFLAVGPAPFDVVNKWIMYEYAK</sequence>
<dbReference type="PANTHER" id="PTHR33361">
    <property type="entry name" value="GLR0591 PROTEIN"/>
    <property type="match status" value="1"/>
</dbReference>
<comment type="caution">
    <text evidence="2">The sequence shown here is derived from an EMBL/GenBank/DDBJ whole genome shotgun (WGS) entry which is preliminary data.</text>
</comment>
<dbReference type="RefSeq" id="WP_186840330.1">
    <property type="nucleotide sequence ID" value="NZ_JACOOZ010000004.1"/>
</dbReference>
<keyword evidence="1" id="KW-0472">Membrane</keyword>
<keyword evidence="3" id="KW-1185">Reference proteome</keyword>
<keyword evidence="1" id="KW-0812">Transmembrane</keyword>
<dbReference type="InterPro" id="IPR010281">
    <property type="entry name" value="DUF885"/>
</dbReference>
<accession>A0ABR7F2G9</accession>
<proteinExistence type="predicted"/>
<keyword evidence="1" id="KW-1133">Transmembrane helix</keyword>